<proteinExistence type="predicted"/>
<comment type="caution">
    <text evidence="2">The sequence shown here is derived from an EMBL/GenBank/DDBJ whole genome shotgun (WGS) entry which is preliminary data.</text>
</comment>
<name>A0ABT3UWZ3_9ACTN</name>
<evidence type="ECO:0000313" key="3">
    <source>
        <dbReference type="Proteomes" id="UP001165590"/>
    </source>
</evidence>
<keyword evidence="3" id="KW-1185">Reference proteome</keyword>
<protein>
    <submittedName>
        <fullName evidence="2">Uncharacterized protein</fullName>
    </submittedName>
</protein>
<organism evidence="2 3">
    <name type="scientific">Streptomyces ortus</name>
    <dbReference type="NCBI Taxonomy" id="2867268"/>
    <lineage>
        <taxon>Bacteria</taxon>
        <taxon>Bacillati</taxon>
        <taxon>Actinomycetota</taxon>
        <taxon>Actinomycetes</taxon>
        <taxon>Kitasatosporales</taxon>
        <taxon>Streptomycetaceae</taxon>
        <taxon>Streptomyces</taxon>
    </lineage>
</organism>
<evidence type="ECO:0000256" key="1">
    <source>
        <dbReference type="SAM" id="MobiDB-lite"/>
    </source>
</evidence>
<dbReference type="RefSeq" id="WP_267025159.1">
    <property type="nucleotide sequence ID" value="NZ_JAIFZO010000002.1"/>
</dbReference>
<dbReference type="Proteomes" id="UP001165590">
    <property type="component" value="Unassembled WGS sequence"/>
</dbReference>
<feature type="compositionally biased region" description="Low complexity" evidence="1">
    <location>
        <begin position="25"/>
        <end position="60"/>
    </location>
</feature>
<evidence type="ECO:0000313" key="2">
    <source>
        <dbReference type="EMBL" id="MCX4232056.1"/>
    </source>
</evidence>
<accession>A0ABT3UWZ3</accession>
<feature type="region of interest" description="Disordered" evidence="1">
    <location>
        <begin position="1"/>
        <end position="84"/>
    </location>
</feature>
<reference evidence="2" key="1">
    <citation type="journal article" date="2022" name="bioRxiv">
        <title>Discovery and biosynthetic assessment of Streptomyces ortus sp nov. isolated from a deep-sea sponge.</title>
        <authorList>
            <person name="Williams S.E."/>
        </authorList>
    </citation>
    <scope>NUCLEOTIDE SEQUENCE</scope>
    <source>
        <strain evidence="2">A15ISP2-DRY2</strain>
    </source>
</reference>
<gene>
    <name evidence="2" type="ORF">K3769_04520</name>
</gene>
<sequence length="158" mass="15758">MATKQFTGAPERADHDRPTAPLPTPADAAALARLERALSPASSSCPAVTPRGTRTPTGAPIACAGGHTPGDPHGGSFGRAGWHTWTDGTPAAPSPELLALADAYRSHAAHVAELAQLAASGRMSDLDADALVATEDLAAGTLAALAQAGRLDLIVGGA</sequence>
<dbReference type="EMBL" id="JAIFZO010000002">
    <property type="protein sequence ID" value="MCX4232056.1"/>
    <property type="molecule type" value="Genomic_DNA"/>
</dbReference>